<feature type="modified residue" description="4-aspartylphosphate" evidence="5">
    <location>
        <position position="57"/>
    </location>
</feature>
<organism evidence="8 9">
    <name type="scientific">Nocardioides guangzhouensis</name>
    <dbReference type="NCBI Taxonomy" id="2497878"/>
    <lineage>
        <taxon>Bacteria</taxon>
        <taxon>Bacillati</taxon>
        <taxon>Actinomycetota</taxon>
        <taxon>Actinomycetes</taxon>
        <taxon>Propionibacteriales</taxon>
        <taxon>Nocardioidaceae</taxon>
        <taxon>Nocardioides</taxon>
    </lineage>
</organism>
<dbReference type="Pfam" id="PF00196">
    <property type="entry name" value="GerE"/>
    <property type="match status" value="1"/>
</dbReference>
<proteinExistence type="predicted"/>
<comment type="caution">
    <text evidence="8">The sequence shown here is derived from an EMBL/GenBank/DDBJ whole genome shotgun (WGS) entry which is preliminary data.</text>
</comment>
<evidence type="ECO:0000313" key="8">
    <source>
        <dbReference type="EMBL" id="RYP87278.1"/>
    </source>
</evidence>
<feature type="domain" description="HTH luxR-type" evidence="6">
    <location>
        <begin position="151"/>
        <end position="216"/>
    </location>
</feature>
<dbReference type="InterPro" id="IPR001789">
    <property type="entry name" value="Sig_transdc_resp-reg_receiver"/>
</dbReference>
<dbReference type="EMBL" id="SDKM01000007">
    <property type="protein sequence ID" value="RYP87278.1"/>
    <property type="molecule type" value="Genomic_DNA"/>
</dbReference>
<dbReference type="Gene3D" id="3.40.50.2300">
    <property type="match status" value="1"/>
</dbReference>
<dbReference type="Pfam" id="PF00072">
    <property type="entry name" value="Response_reg"/>
    <property type="match status" value="1"/>
</dbReference>
<gene>
    <name evidence="8" type="ORF">EKO23_06680</name>
</gene>
<protein>
    <submittedName>
        <fullName evidence="8">Response regulator transcription factor</fullName>
    </submittedName>
</protein>
<keyword evidence="9" id="KW-1185">Reference proteome</keyword>
<dbReference type="CDD" id="cd17535">
    <property type="entry name" value="REC_NarL-like"/>
    <property type="match status" value="1"/>
</dbReference>
<dbReference type="PROSITE" id="PS50110">
    <property type="entry name" value="RESPONSE_REGULATORY"/>
    <property type="match status" value="1"/>
</dbReference>
<evidence type="ECO:0000256" key="1">
    <source>
        <dbReference type="ARBA" id="ARBA00022553"/>
    </source>
</evidence>
<evidence type="ECO:0000256" key="5">
    <source>
        <dbReference type="PROSITE-ProRule" id="PRU00169"/>
    </source>
</evidence>
<dbReference type="PRINTS" id="PR00038">
    <property type="entry name" value="HTHLUXR"/>
</dbReference>
<dbReference type="SMART" id="SM00421">
    <property type="entry name" value="HTH_LUXR"/>
    <property type="match status" value="1"/>
</dbReference>
<evidence type="ECO:0000256" key="2">
    <source>
        <dbReference type="ARBA" id="ARBA00023015"/>
    </source>
</evidence>
<keyword evidence="1 5" id="KW-0597">Phosphoprotein</keyword>
<dbReference type="Proteomes" id="UP000295198">
    <property type="component" value="Unassembled WGS sequence"/>
</dbReference>
<dbReference type="InterPro" id="IPR016032">
    <property type="entry name" value="Sig_transdc_resp-reg_C-effctor"/>
</dbReference>
<keyword evidence="3" id="KW-0238">DNA-binding</keyword>
<dbReference type="PROSITE" id="PS50043">
    <property type="entry name" value="HTH_LUXR_2"/>
    <property type="match status" value="1"/>
</dbReference>
<dbReference type="InterPro" id="IPR058245">
    <property type="entry name" value="NreC/VraR/RcsB-like_REC"/>
</dbReference>
<feature type="domain" description="Response regulatory" evidence="7">
    <location>
        <begin position="6"/>
        <end position="122"/>
    </location>
</feature>
<dbReference type="SUPFAM" id="SSF52172">
    <property type="entry name" value="CheY-like"/>
    <property type="match status" value="1"/>
</dbReference>
<accession>A0A4Q4ZHE7</accession>
<keyword evidence="4" id="KW-0804">Transcription</keyword>
<dbReference type="SMART" id="SM00448">
    <property type="entry name" value="REC"/>
    <property type="match status" value="1"/>
</dbReference>
<reference evidence="8 9" key="1">
    <citation type="submission" date="2019-01" db="EMBL/GenBank/DDBJ databases">
        <title>Nocardioides guangzhouensis sp. nov., an actinobacterium isolated from soil.</title>
        <authorList>
            <person name="Fu Y."/>
            <person name="Cai Y."/>
            <person name="Lin Z."/>
            <person name="Chen P."/>
        </authorList>
    </citation>
    <scope>NUCLEOTIDE SEQUENCE [LARGE SCALE GENOMIC DNA]</scope>
    <source>
        <strain evidence="8 9">130</strain>
    </source>
</reference>
<dbReference type="InterPro" id="IPR011006">
    <property type="entry name" value="CheY-like_superfamily"/>
</dbReference>
<dbReference type="PANTHER" id="PTHR44688">
    <property type="entry name" value="DNA-BINDING TRANSCRIPTIONAL ACTIVATOR DEVR_DOSR"/>
    <property type="match status" value="1"/>
</dbReference>
<evidence type="ECO:0000259" key="6">
    <source>
        <dbReference type="PROSITE" id="PS50043"/>
    </source>
</evidence>
<dbReference type="GO" id="GO:0000160">
    <property type="term" value="P:phosphorelay signal transduction system"/>
    <property type="evidence" value="ECO:0007669"/>
    <property type="project" value="InterPro"/>
</dbReference>
<evidence type="ECO:0000256" key="3">
    <source>
        <dbReference type="ARBA" id="ARBA00023125"/>
    </source>
</evidence>
<name>A0A4Q4ZHE7_9ACTN</name>
<dbReference type="InterPro" id="IPR000792">
    <property type="entry name" value="Tscrpt_reg_LuxR_C"/>
</dbReference>
<dbReference type="GO" id="GO:0006355">
    <property type="term" value="P:regulation of DNA-templated transcription"/>
    <property type="evidence" value="ECO:0007669"/>
    <property type="project" value="InterPro"/>
</dbReference>
<evidence type="ECO:0000259" key="7">
    <source>
        <dbReference type="PROSITE" id="PS50110"/>
    </source>
</evidence>
<evidence type="ECO:0000313" key="9">
    <source>
        <dbReference type="Proteomes" id="UP000295198"/>
    </source>
</evidence>
<dbReference type="AlphaFoldDB" id="A0A4Q4ZHE7"/>
<keyword evidence="2" id="KW-0805">Transcription regulation</keyword>
<dbReference type="CDD" id="cd06170">
    <property type="entry name" value="LuxR_C_like"/>
    <property type="match status" value="1"/>
</dbReference>
<dbReference type="RefSeq" id="WP_134715458.1">
    <property type="nucleotide sequence ID" value="NZ_SDKM01000007.1"/>
</dbReference>
<dbReference type="PANTHER" id="PTHR44688:SF16">
    <property type="entry name" value="DNA-BINDING TRANSCRIPTIONAL ACTIVATOR DEVR_DOSR"/>
    <property type="match status" value="1"/>
</dbReference>
<evidence type="ECO:0000256" key="4">
    <source>
        <dbReference type="ARBA" id="ARBA00023163"/>
    </source>
</evidence>
<dbReference type="SUPFAM" id="SSF46894">
    <property type="entry name" value="C-terminal effector domain of the bipartite response regulators"/>
    <property type="match status" value="1"/>
</dbReference>
<sequence>MGPRVRVAVVDDHQVFADALAERLAAEPDLEVQGTAASGAQAVALLDEQEVDVVTLDLVLGVEDGLDVARELAQRNPGLGMVVVTGADADVRCLEAVRIGVRGWVSKLEGTATLVDAVRGVARGETHLPPGLLSDVLTGLTVLADGAGSADEAVVARLSQRELDVLRCLVDGRSRREIGEILGVSPNTVRTHVQSILGKFGVHSALTAVAIARRAGVVRS</sequence>
<dbReference type="OrthoDB" id="9816529at2"/>
<dbReference type="GO" id="GO:0003677">
    <property type="term" value="F:DNA binding"/>
    <property type="evidence" value="ECO:0007669"/>
    <property type="project" value="UniProtKB-KW"/>
</dbReference>